<dbReference type="EMBL" id="JHEG02000009">
    <property type="protein sequence ID" value="KIE13767.1"/>
    <property type="molecule type" value="Genomic_DNA"/>
</dbReference>
<comment type="caution">
    <text evidence="1">The sequence shown here is derived from an EMBL/GenBank/DDBJ whole genome shotgun (WGS) entry which is preliminary data.</text>
</comment>
<organism evidence="1">
    <name type="scientific">Tolypothrix bouteillei VB521301</name>
    <dbReference type="NCBI Taxonomy" id="1479485"/>
    <lineage>
        <taxon>Bacteria</taxon>
        <taxon>Bacillati</taxon>
        <taxon>Cyanobacteriota</taxon>
        <taxon>Cyanophyceae</taxon>
        <taxon>Nostocales</taxon>
        <taxon>Tolypothrichaceae</taxon>
        <taxon>Tolypothrix</taxon>
    </lineage>
</organism>
<name>A0A0C1NFR8_9CYAN</name>
<evidence type="ECO:0000313" key="1">
    <source>
        <dbReference type="EMBL" id="KIE13767.1"/>
    </source>
</evidence>
<dbReference type="InterPro" id="IPR013321">
    <property type="entry name" value="Arc_rbn_hlx_hlx"/>
</dbReference>
<dbReference type="GO" id="GO:0006355">
    <property type="term" value="P:regulation of DNA-templated transcription"/>
    <property type="evidence" value="ECO:0007669"/>
    <property type="project" value="InterPro"/>
</dbReference>
<accession>A0A0C1NFR8</accession>
<protein>
    <recommendedName>
        <fullName evidence="2">CopG family transcriptional regulator</fullName>
    </recommendedName>
</protein>
<dbReference type="STRING" id="1479485.DA73_0202135"/>
<proteinExistence type="predicted"/>
<gene>
    <name evidence="1" type="ORF">DA73_0202135</name>
</gene>
<evidence type="ECO:0008006" key="2">
    <source>
        <dbReference type="Google" id="ProtNLM"/>
    </source>
</evidence>
<reference evidence="1" key="1">
    <citation type="journal article" date="2015" name="Genome Announc.">
        <title>Draft Genome Sequence of Tolypothrix boutellei Strain VB521301.</title>
        <authorList>
            <person name="Chandrababunaidu M.M."/>
            <person name="Singh D."/>
            <person name="Sen D."/>
            <person name="Bhan S."/>
            <person name="Das S."/>
            <person name="Gupta A."/>
            <person name="Adhikary S.P."/>
            <person name="Tripathy S."/>
        </authorList>
    </citation>
    <scope>NUCLEOTIDE SEQUENCE</scope>
    <source>
        <strain evidence="1">VB521301</strain>
    </source>
</reference>
<dbReference type="Gene3D" id="1.10.1220.10">
    <property type="entry name" value="Met repressor-like"/>
    <property type="match status" value="1"/>
</dbReference>
<dbReference type="AlphaFoldDB" id="A0A0C1NFR8"/>
<sequence>MPAKKDDPDYVAIRGHIPKELFKKFKLFCLEREVDNSQGLEELLREYFEMKDQQKQKGNVA</sequence>